<organism evidence="2 3">
    <name type="scientific">Robbsia andropogonis</name>
    <dbReference type="NCBI Taxonomy" id="28092"/>
    <lineage>
        <taxon>Bacteria</taxon>
        <taxon>Pseudomonadati</taxon>
        <taxon>Pseudomonadota</taxon>
        <taxon>Betaproteobacteria</taxon>
        <taxon>Burkholderiales</taxon>
        <taxon>Burkholderiaceae</taxon>
        <taxon>Robbsia</taxon>
    </lineage>
</organism>
<evidence type="ECO:0000313" key="2">
    <source>
        <dbReference type="EMBL" id="KKB62188.1"/>
    </source>
</evidence>
<proteinExistence type="predicted"/>
<dbReference type="STRING" id="28092.WM40_18750"/>
<protein>
    <submittedName>
        <fullName evidence="2">NAD-dependent dehydratase</fullName>
    </submittedName>
</protein>
<dbReference type="PANTHER" id="PTHR48079:SF6">
    <property type="entry name" value="NAD(P)-BINDING DOMAIN-CONTAINING PROTEIN-RELATED"/>
    <property type="match status" value="1"/>
</dbReference>
<dbReference type="Proteomes" id="UP000033618">
    <property type="component" value="Unassembled WGS sequence"/>
</dbReference>
<dbReference type="CDD" id="cd05228">
    <property type="entry name" value="AR_FR_like_1_SDR_e"/>
    <property type="match status" value="1"/>
</dbReference>
<dbReference type="PATRIC" id="fig|28092.6.peg.4396"/>
<dbReference type="InterPro" id="IPR001509">
    <property type="entry name" value="Epimerase_deHydtase"/>
</dbReference>
<dbReference type="Pfam" id="PF01370">
    <property type="entry name" value="Epimerase"/>
    <property type="match status" value="1"/>
</dbReference>
<evidence type="ECO:0000259" key="1">
    <source>
        <dbReference type="Pfam" id="PF01370"/>
    </source>
</evidence>
<gene>
    <name evidence="2" type="ORF">WM40_18750</name>
</gene>
<dbReference type="Gene3D" id="3.40.50.720">
    <property type="entry name" value="NAD(P)-binding Rossmann-like Domain"/>
    <property type="match status" value="1"/>
</dbReference>
<sequence length="332" mass="35608">MSADTVLVTGASGFVGAAVAQHAQQAGFAVRVTVRRTSPRGNIDGNGYEVVEADMRDADAMRRAMAGVRYVFHVAADYRLWAPDPREIIRTNVDGTRTVMDAALAAGVEKIVYTSSVATLRVKGAIGPVDETAKVDEHEAIGAYKRSKVAAERVVEDMIATRQLPAVIVHPSTPIGPRDIKPTPTGRLIVQAAAGKMPGYVDTGLNFVHVDDVAAGHLLALFKGPVGEHYILGGDDVKLGTLLQTIAGITGGKPPILQLPRWPLYPLAAAAEGLAKITKREPFVTVDGLNMSRYIMFFSSAKAQAKLGYTARPHRDALVDAIDWFREAGYLR</sequence>
<dbReference type="PANTHER" id="PTHR48079">
    <property type="entry name" value="PROTEIN YEEZ"/>
    <property type="match status" value="1"/>
</dbReference>
<dbReference type="InterPro" id="IPR036291">
    <property type="entry name" value="NAD(P)-bd_dom_sf"/>
</dbReference>
<accession>A0A0F5JWF9</accession>
<name>A0A0F5JWF9_9BURK</name>
<dbReference type="InterPro" id="IPR017829">
    <property type="entry name" value="Hopanoid-assoc_sugar_epimerase"/>
</dbReference>
<dbReference type="RefSeq" id="WP_046153630.1">
    <property type="nucleotide sequence ID" value="NZ_CADFGU010000015.1"/>
</dbReference>
<reference evidence="2 3" key="1">
    <citation type="submission" date="2015-03" db="EMBL/GenBank/DDBJ databases">
        <title>Draft Genome Sequence of Burkholderia andropogonis type strain ICMP2807, isolated from Sorghum bicolor.</title>
        <authorList>
            <person name="Lopes-Santos L."/>
            <person name="Castro D.B."/>
            <person name="Ottoboni L.M."/>
            <person name="Park D."/>
            <person name="Weirc B.S."/>
            <person name="Destefano S.A."/>
        </authorList>
    </citation>
    <scope>NUCLEOTIDE SEQUENCE [LARGE SCALE GENOMIC DNA]</scope>
    <source>
        <strain evidence="2 3">ICMP2807</strain>
    </source>
</reference>
<dbReference type="GO" id="GO:0005737">
    <property type="term" value="C:cytoplasm"/>
    <property type="evidence" value="ECO:0007669"/>
    <property type="project" value="TreeGrafter"/>
</dbReference>
<dbReference type="OrthoDB" id="9803010at2"/>
<dbReference type="SUPFAM" id="SSF51735">
    <property type="entry name" value="NAD(P)-binding Rossmann-fold domains"/>
    <property type="match status" value="1"/>
</dbReference>
<dbReference type="AlphaFoldDB" id="A0A0F5JWF9"/>
<feature type="domain" description="NAD-dependent epimerase/dehydratase" evidence="1">
    <location>
        <begin position="6"/>
        <end position="233"/>
    </location>
</feature>
<dbReference type="InterPro" id="IPR051783">
    <property type="entry name" value="NAD(P)-dependent_oxidoreduct"/>
</dbReference>
<comment type="caution">
    <text evidence="2">The sequence shown here is derived from an EMBL/GenBank/DDBJ whole genome shotgun (WGS) entry which is preliminary data.</text>
</comment>
<dbReference type="GO" id="GO:0004029">
    <property type="term" value="F:aldehyde dehydrogenase (NAD+) activity"/>
    <property type="evidence" value="ECO:0007669"/>
    <property type="project" value="TreeGrafter"/>
</dbReference>
<keyword evidence="3" id="KW-1185">Reference proteome</keyword>
<dbReference type="NCBIfam" id="TIGR03466">
    <property type="entry name" value="HpnA"/>
    <property type="match status" value="1"/>
</dbReference>
<dbReference type="EMBL" id="LAQU01000023">
    <property type="protein sequence ID" value="KKB62188.1"/>
    <property type="molecule type" value="Genomic_DNA"/>
</dbReference>
<evidence type="ECO:0000313" key="3">
    <source>
        <dbReference type="Proteomes" id="UP000033618"/>
    </source>
</evidence>